<comment type="caution">
    <text evidence="2">The sequence shown here is derived from an EMBL/GenBank/DDBJ whole genome shotgun (WGS) entry which is preliminary data.</text>
</comment>
<evidence type="ECO:0000313" key="3">
    <source>
        <dbReference type="Proteomes" id="UP000215914"/>
    </source>
</evidence>
<dbReference type="Gramene" id="mRNA:HanXRQr2_Chr10g0427341">
    <property type="protein sequence ID" value="CDS:HanXRQr2_Chr10g0427341.1"/>
    <property type="gene ID" value="HanXRQr2_Chr10g0427341"/>
</dbReference>
<name>A0A9K3HWA3_HELAN</name>
<keyword evidence="1" id="KW-1133">Transmembrane helix</keyword>
<reference evidence="2" key="2">
    <citation type="submission" date="2020-06" db="EMBL/GenBank/DDBJ databases">
        <title>Helianthus annuus Genome sequencing and assembly Release 2.</title>
        <authorList>
            <person name="Gouzy J."/>
            <person name="Langlade N."/>
            <person name="Munos S."/>
        </authorList>
    </citation>
    <scope>NUCLEOTIDE SEQUENCE</scope>
    <source>
        <tissue evidence="2">Leaves</tissue>
    </source>
</reference>
<dbReference type="EMBL" id="MNCJ02000325">
    <property type="protein sequence ID" value="KAF5785325.1"/>
    <property type="molecule type" value="Genomic_DNA"/>
</dbReference>
<reference evidence="2" key="1">
    <citation type="journal article" date="2017" name="Nature">
        <title>The sunflower genome provides insights into oil metabolism, flowering and Asterid evolution.</title>
        <authorList>
            <person name="Badouin H."/>
            <person name="Gouzy J."/>
            <person name="Grassa C.J."/>
            <person name="Murat F."/>
            <person name="Staton S.E."/>
            <person name="Cottret L."/>
            <person name="Lelandais-Briere C."/>
            <person name="Owens G.L."/>
            <person name="Carrere S."/>
            <person name="Mayjonade B."/>
            <person name="Legrand L."/>
            <person name="Gill N."/>
            <person name="Kane N.C."/>
            <person name="Bowers J.E."/>
            <person name="Hubner S."/>
            <person name="Bellec A."/>
            <person name="Berard A."/>
            <person name="Berges H."/>
            <person name="Blanchet N."/>
            <person name="Boniface M.C."/>
            <person name="Brunel D."/>
            <person name="Catrice O."/>
            <person name="Chaidir N."/>
            <person name="Claudel C."/>
            <person name="Donnadieu C."/>
            <person name="Faraut T."/>
            <person name="Fievet G."/>
            <person name="Helmstetter N."/>
            <person name="King M."/>
            <person name="Knapp S.J."/>
            <person name="Lai Z."/>
            <person name="Le Paslier M.C."/>
            <person name="Lippi Y."/>
            <person name="Lorenzon L."/>
            <person name="Mandel J.R."/>
            <person name="Marage G."/>
            <person name="Marchand G."/>
            <person name="Marquand E."/>
            <person name="Bret-Mestries E."/>
            <person name="Morien E."/>
            <person name="Nambeesan S."/>
            <person name="Nguyen T."/>
            <person name="Pegot-Espagnet P."/>
            <person name="Pouilly N."/>
            <person name="Raftis F."/>
            <person name="Sallet E."/>
            <person name="Schiex T."/>
            <person name="Thomas J."/>
            <person name="Vandecasteele C."/>
            <person name="Vares D."/>
            <person name="Vear F."/>
            <person name="Vautrin S."/>
            <person name="Crespi M."/>
            <person name="Mangin B."/>
            <person name="Burke J.M."/>
            <person name="Salse J."/>
            <person name="Munos S."/>
            <person name="Vincourt P."/>
            <person name="Rieseberg L.H."/>
            <person name="Langlade N.B."/>
        </authorList>
    </citation>
    <scope>NUCLEOTIDE SEQUENCE</scope>
    <source>
        <tissue evidence="2">Leaves</tissue>
    </source>
</reference>
<gene>
    <name evidence="2" type="ORF">HanXRQr2_Chr10g0427341</name>
</gene>
<feature type="transmembrane region" description="Helical" evidence="1">
    <location>
        <begin position="50"/>
        <end position="68"/>
    </location>
</feature>
<organism evidence="2 3">
    <name type="scientific">Helianthus annuus</name>
    <name type="common">Common sunflower</name>
    <dbReference type="NCBI Taxonomy" id="4232"/>
    <lineage>
        <taxon>Eukaryota</taxon>
        <taxon>Viridiplantae</taxon>
        <taxon>Streptophyta</taxon>
        <taxon>Embryophyta</taxon>
        <taxon>Tracheophyta</taxon>
        <taxon>Spermatophyta</taxon>
        <taxon>Magnoliopsida</taxon>
        <taxon>eudicotyledons</taxon>
        <taxon>Gunneridae</taxon>
        <taxon>Pentapetalae</taxon>
        <taxon>asterids</taxon>
        <taxon>campanulids</taxon>
        <taxon>Asterales</taxon>
        <taxon>Asteraceae</taxon>
        <taxon>Asteroideae</taxon>
        <taxon>Heliantheae alliance</taxon>
        <taxon>Heliantheae</taxon>
        <taxon>Helianthus</taxon>
    </lineage>
</organism>
<keyword evidence="3" id="KW-1185">Reference proteome</keyword>
<protein>
    <submittedName>
        <fullName evidence="2">Uncharacterized protein</fullName>
    </submittedName>
</protein>
<keyword evidence="1" id="KW-0812">Transmembrane</keyword>
<keyword evidence="1" id="KW-0472">Membrane</keyword>
<sequence length="79" mass="9287">MFVKTDLRNRMGPKFLNNAITCAVEKDFLRELKDDDVMEQFQAMKKKKRTNLLSICFTLFIVVCLILYDCTLKKKLGYS</sequence>
<dbReference type="AlphaFoldDB" id="A0A9K3HWA3"/>
<proteinExistence type="predicted"/>
<evidence type="ECO:0000256" key="1">
    <source>
        <dbReference type="SAM" id="Phobius"/>
    </source>
</evidence>
<dbReference type="Proteomes" id="UP000215914">
    <property type="component" value="Unassembled WGS sequence"/>
</dbReference>
<accession>A0A9K3HWA3</accession>
<evidence type="ECO:0000313" key="2">
    <source>
        <dbReference type="EMBL" id="KAF5785325.1"/>
    </source>
</evidence>